<protein>
    <submittedName>
        <fullName evidence="7">Arylsulfatase</fullName>
    </submittedName>
</protein>
<dbReference type="GO" id="GO:0046872">
    <property type="term" value="F:metal ion binding"/>
    <property type="evidence" value="ECO:0007669"/>
    <property type="project" value="UniProtKB-KW"/>
</dbReference>
<dbReference type="Gene3D" id="3.40.720.10">
    <property type="entry name" value="Alkaline Phosphatase, subunit A"/>
    <property type="match status" value="1"/>
</dbReference>
<evidence type="ECO:0000256" key="5">
    <source>
        <dbReference type="SAM" id="SignalP"/>
    </source>
</evidence>
<dbReference type="OrthoDB" id="9803751at2"/>
<feature type="chain" id="PRO_5021815121" evidence="5">
    <location>
        <begin position="24"/>
        <end position="770"/>
    </location>
</feature>
<dbReference type="RefSeq" id="WP_145672327.1">
    <property type="nucleotide sequence ID" value="NZ_VIWO01000007.1"/>
</dbReference>
<evidence type="ECO:0000256" key="3">
    <source>
        <dbReference type="ARBA" id="ARBA00022801"/>
    </source>
</evidence>
<gene>
    <name evidence="7" type="ORF">FHW36_107242</name>
</gene>
<evidence type="ECO:0000256" key="2">
    <source>
        <dbReference type="ARBA" id="ARBA00022723"/>
    </source>
</evidence>
<dbReference type="PROSITE" id="PS00149">
    <property type="entry name" value="SULFATASE_2"/>
    <property type="match status" value="1"/>
</dbReference>
<keyword evidence="2" id="KW-0479">Metal-binding</keyword>
<dbReference type="InterPro" id="IPR017850">
    <property type="entry name" value="Alkaline_phosphatase_core_sf"/>
</dbReference>
<accession>A0A561PGU6</accession>
<dbReference type="Proteomes" id="UP000320811">
    <property type="component" value="Unassembled WGS sequence"/>
</dbReference>
<dbReference type="AlphaFoldDB" id="A0A561PGU6"/>
<keyword evidence="4" id="KW-0106">Calcium</keyword>
<evidence type="ECO:0000256" key="1">
    <source>
        <dbReference type="ARBA" id="ARBA00008779"/>
    </source>
</evidence>
<proteinExistence type="inferred from homology"/>
<evidence type="ECO:0000256" key="4">
    <source>
        <dbReference type="ARBA" id="ARBA00022837"/>
    </source>
</evidence>
<dbReference type="InterPro" id="IPR050738">
    <property type="entry name" value="Sulfatase"/>
</dbReference>
<keyword evidence="3" id="KW-0378">Hydrolase</keyword>
<comment type="similarity">
    <text evidence="1">Belongs to the sulfatase family.</text>
</comment>
<dbReference type="PANTHER" id="PTHR42693:SF43">
    <property type="entry name" value="BLL2667 PROTEIN"/>
    <property type="match status" value="1"/>
</dbReference>
<sequence>MQYLPSYKTFFTIALLSGASAYAQYSPEKPYAGKVGATLSQSTVAASPFNPAAPKGAPNIVYIMLDDVGWGASSAFGGLVETPVFDSLANNGLRYTNFHTTAICSPTRASLLTGRNHHSVNVPTVIDAAVNFPGHNGYMPFEKGTIAEILREDGYNTYAVGKWHITPSPDLTPAGPFNRWPTGRGFDAFFGFMGGETDQYTPALWENTVKVEPDLHGQHLTTVLVDKAIAYIAAQHSAAPDKPFFLYFTPGATHGPHQVDKSWVEKYKGKFDAGWDVYREQVLARQKKLGLVPANVTLPPRNPGVKPWASLSPVEKKVFARFFEVYAGFLSHTDYEVGRLISYLRDTRQLDNTLVVLIIGDNGASKEGGLSGHVHGINEYINGNLFTESYDSRIKEIDSLYDKIGTPQSGPNYPVGWAQATNTPFRYLKQDANSEGGTRNPLIIFCPKLIKQGGIRTQYSHVNSVTPTVLELAGLTVPKVINGYPQDNLEGISLAYTINNPAAGSRHHVQYYEIAGGRSIYKDGWKAAVAHERGTPFSNDKWELYNLNEDFNEQHDLAAASPAKLKELQALFDEQAYKYKVYPLLGDSTRITPALLTRGPLDSRRSAVLYPGLTQVPTRSAPFLSEQSFIINADVELKDDQAAGVLLAIGGRFSGFTLFVQDGRLKAVHNNNGRLTDLTASRKLTAGKAILRYELKYTPARRLTDPAGTEILYVNDEKVAERTITKEDAVITPYDEGLDIGRDQGSAVSPLYRSPYTFTGKLNHVEIIHP</sequence>
<dbReference type="PROSITE" id="PS00523">
    <property type="entry name" value="SULFATASE_1"/>
    <property type="match status" value="1"/>
</dbReference>
<evidence type="ECO:0000313" key="8">
    <source>
        <dbReference type="Proteomes" id="UP000320811"/>
    </source>
</evidence>
<keyword evidence="8" id="KW-1185">Reference proteome</keyword>
<dbReference type="Gene3D" id="3.30.1120.10">
    <property type="match status" value="1"/>
</dbReference>
<dbReference type="Pfam" id="PF00884">
    <property type="entry name" value="Sulfatase"/>
    <property type="match status" value="1"/>
</dbReference>
<dbReference type="InterPro" id="IPR000917">
    <property type="entry name" value="Sulfatase_N"/>
</dbReference>
<evidence type="ECO:0000259" key="6">
    <source>
        <dbReference type="Pfam" id="PF00884"/>
    </source>
</evidence>
<feature type="domain" description="Sulfatase N-terminal" evidence="6">
    <location>
        <begin position="58"/>
        <end position="474"/>
    </location>
</feature>
<organism evidence="7 8">
    <name type="scientific">Chitinophaga polysaccharea</name>
    <dbReference type="NCBI Taxonomy" id="1293035"/>
    <lineage>
        <taxon>Bacteria</taxon>
        <taxon>Pseudomonadati</taxon>
        <taxon>Bacteroidota</taxon>
        <taxon>Chitinophagia</taxon>
        <taxon>Chitinophagales</taxon>
        <taxon>Chitinophagaceae</taxon>
        <taxon>Chitinophaga</taxon>
    </lineage>
</organism>
<dbReference type="GO" id="GO:0016787">
    <property type="term" value="F:hydrolase activity"/>
    <property type="evidence" value="ECO:0007669"/>
    <property type="project" value="UniProtKB-KW"/>
</dbReference>
<name>A0A561PGU6_9BACT</name>
<dbReference type="PANTHER" id="PTHR42693">
    <property type="entry name" value="ARYLSULFATASE FAMILY MEMBER"/>
    <property type="match status" value="1"/>
</dbReference>
<dbReference type="CDD" id="cd16025">
    <property type="entry name" value="PAS_like"/>
    <property type="match status" value="1"/>
</dbReference>
<feature type="signal peptide" evidence="5">
    <location>
        <begin position="1"/>
        <end position="23"/>
    </location>
</feature>
<dbReference type="EMBL" id="VIWO01000007">
    <property type="protein sequence ID" value="TWF37315.1"/>
    <property type="molecule type" value="Genomic_DNA"/>
</dbReference>
<dbReference type="InterPro" id="IPR024607">
    <property type="entry name" value="Sulfatase_CS"/>
</dbReference>
<reference evidence="7 8" key="1">
    <citation type="submission" date="2019-06" db="EMBL/GenBank/DDBJ databases">
        <title>Sorghum-associated microbial communities from plants grown in Nebraska, USA.</title>
        <authorList>
            <person name="Schachtman D."/>
        </authorList>
    </citation>
    <scope>NUCLEOTIDE SEQUENCE [LARGE SCALE GENOMIC DNA]</scope>
    <source>
        <strain evidence="7 8">1209</strain>
    </source>
</reference>
<keyword evidence="5" id="KW-0732">Signal</keyword>
<evidence type="ECO:0000313" key="7">
    <source>
        <dbReference type="EMBL" id="TWF37315.1"/>
    </source>
</evidence>
<dbReference type="SUPFAM" id="SSF53649">
    <property type="entry name" value="Alkaline phosphatase-like"/>
    <property type="match status" value="1"/>
</dbReference>
<comment type="caution">
    <text evidence="7">The sequence shown here is derived from an EMBL/GenBank/DDBJ whole genome shotgun (WGS) entry which is preliminary data.</text>
</comment>